<sequence>MPSSLCVLEIERCHNLISIEECLLPEQLPVIQKIILVDCKELKSVPVENFSGFVLLQELKVSLCPKITCSTELLLPTSIQKLVMQSCGNLDISLSNCLKHLTNLSMLRLEKCPNITSLEDDALNHLVKLQVLSIRECEKLSILGRLPNPLLLKELSIIRCLNLAQVDLLMENNAQGGSSRPLLHFMVISDTSLLKYPSFKSALPFLQTLEIEGSVEMSMFNEEYQEILQNLNLLKKLSFSDCANLQQLPPWLHSLTSLNYLEVVNCPQIKSLPENGLPTSLTEYCCVGCNPVFTEQFKRHMEACHQVRHSL</sequence>
<dbReference type="AlphaFoldDB" id="A0AAD5ZNH4"/>
<evidence type="ECO:0000313" key="1">
    <source>
        <dbReference type="EMBL" id="KAJ3701093.1"/>
    </source>
</evidence>
<gene>
    <name evidence="1" type="ORF">LUZ61_004798</name>
</gene>
<dbReference type="SUPFAM" id="SSF52058">
    <property type="entry name" value="L domain-like"/>
    <property type="match status" value="1"/>
</dbReference>
<name>A0AAD5ZNH4_9POAL</name>
<dbReference type="PANTHER" id="PTHR36766">
    <property type="entry name" value="PLANT BROAD-SPECTRUM MILDEW RESISTANCE PROTEIN RPW8"/>
    <property type="match status" value="1"/>
</dbReference>
<dbReference type="InterPro" id="IPR032675">
    <property type="entry name" value="LRR_dom_sf"/>
</dbReference>
<organism evidence="1 2">
    <name type="scientific">Rhynchospora tenuis</name>
    <dbReference type="NCBI Taxonomy" id="198213"/>
    <lineage>
        <taxon>Eukaryota</taxon>
        <taxon>Viridiplantae</taxon>
        <taxon>Streptophyta</taxon>
        <taxon>Embryophyta</taxon>
        <taxon>Tracheophyta</taxon>
        <taxon>Spermatophyta</taxon>
        <taxon>Magnoliopsida</taxon>
        <taxon>Liliopsida</taxon>
        <taxon>Poales</taxon>
        <taxon>Cyperaceae</taxon>
        <taxon>Cyperoideae</taxon>
        <taxon>Rhynchosporeae</taxon>
        <taxon>Rhynchospora</taxon>
    </lineage>
</organism>
<dbReference type="PANTHER" id="PTHR36766:SF70">
    <property type="entry name" value="DISEASE RESISTANCE PROTEIN RGA4"/>
    <property type="match status" value="1"/>
</dbReference>
<keyword evidence="2" id="KW-1185">Reference proteome</keyword>
<protein>
    <submittedName>
        <fullName evidence="1">Uncharacterized protein</fullName>
    </submittedName>
</protein>
<dbReference type="Gene3D" id="3.80.10.10">
    <property type="entry name" value="Ribonuclease Inhibitor"/>
    <property type="match status" value="2"/>
</dbReference>
<evidence type="ECO:0000313" key="2">
    <source>
        <dbReference type="Proteomes" id="UP001210211"/>
    </source>
</evidence>
<accession>A0AAD5ZNH4</accession>
<dbReference type="Proteomes" id="UP001210211">
    <property type="component" value="Unassembled WGS sequence"/>
</dbReference>
<reference evidence="1 2" key="1">
    <citation type="journal article" date="2022" name="Cell">
        <title>Repeat-based holocentromeres influence genome architecture and karyotype evolution.</title>
        <authorList>
            <person name="Hofstatter P.G."/>
            <person name="Thangavel G."/>
            <person name="Lux T."/>
            <person name="Neumann P."/>
            <person name="Vondrak T."/>
            <person name="Novak P."/>
            <person name="Zhang M."/>
            <person name="Costa L."/>
            <person name="Castellani M."/>
            <person name="Scott A."/>
            <person name="Toegelov H."/>
            <person name="Fuchs J."/>
            <person name="Mata-Sucre Y."/>
            <person name="Dias Y."/>
            <person name="Vanzela A.L.L."/>
            <person name="Huettel B."/>
            <person name="Almeida C.C.S."/>
            <person name="Simkova H."/>
            <person name="Souza G."/>
            <person name="Pedrosa-Harand A."/>
            <person name="Macas J."/>
            <person name="Mayer K.F.X."/>
            <person name="Houben A."/>
            <person name="Marques A."/>
        </authorList>
    </citation>
    <scope>NUCLEOTIDE SEQUENCE [LARGE SCALE GENOMIC DNA]</scope>
    <source>
        <strain evidence="1">RhyTen1mFocal</strain>
    </source>
</reference>
<proteinExistence type="predicted"/>
<comment type="caution">
    <text evidence="1">The sequence shown here is derived from an EMBL/GenBank/DDBJ whole genome shotgun (WGS) entry which is preliminary data.</text>
</comment>
<dbReference type="EMBL" id="JAMRDG010000001">
    <property type="protein sequence ID" value="KAJ3701093.1"/>
    <property type="molecule type" value="Genomic_DNA"/>
</dbReference>